<reference evidence="1" key="1">
    <citation type="submission" date="2018-02" db="EMBL/GenBank/DDBJ databases">
        <title>Rhizophora mucronata_Transcriptome.</title>
        <authorList>
            <person name="Meera S.P."/>
            <person name="Sreeshan A."/>
            <person name="Augustine A."/>
        </authorList>
    </citation>
    <scope>NUCLEOTIDE SEQUENCE</scope>
    <source>
        <tissue evidence="1">Leaf</tissue>
    </source>
</reference>
<sequence>MKISSMTKSKGFDTHVFLVQPSVIYKECRNPRKGN</sequence>
<protein>
    <submittedName>
        <fullName evidence="1">Uncharacterized protein</fullName>
    </submittedName>
</protein>
<dbReference type="AlphaFoldDB" id="A0A2P2IHG3"/>
<evidence type="ECO:0000313" key="1">
    <source>
        <dbReference type="EMBL" id="MBW80664.1"/>
    </source>
</evidence>
<organism evidence="1">
    <name type="scientific">Rhizophora mucronata</name>
    <name type="common">Asiatic mangrove</name>
    <dbReference type="NCBI Taxonomy" id="61149"/>
    <lineage>
        <taxon>Eukaryota</taxon>
        <taxon>Viridiplantae</taxon>
        <taxon>Streptophyta</taxon>
        <taxon>Embryophyta</taxon>
        <taxon>Tracheophyta</taxon>
        <taxon>Spermatophyta</taxon>
        <taxon>Magnoliopsida</taxon>
        <taxon>eudicotyledons</taxon>
        <taxon>Gunneridae</taxon>
        <taxon>Pentapetalae</taxon>
        <taxon>rosids</taxon>
        <taxon>fabids</taxon>
        <taxon>Malpighiales</taxon>
        <taxon>Rhizophoraceae</taxon>
        <taxon>Rhizophora</taxon>
    </lineage>
</organism>
<name>A0A2P2IHG3_RHIMU</name>
<proteinExistence type="predicted"/>
<accession>A0A2P2IHG3</accession>
<dbReference type="EMBL" id="GGEC01000181">
    <property type="protein sequence ID" value="MBW80664.1"/>
    <property type="molecule type" value="Transcribed_RNA"/>
</dbReference>